<evidence type="ECO:0000259" key="2">
    <source>
        <dbReference type="Pfam" id="PF02698"/>
    </source>
</evidence>
<dbReference type="PANTHER" id="PTHR30336:SF4">
    <property type="entry name" value="ENVELOPE BIOGENESIS FACTOR ELYC"/>
    <property type="match status" value="1"/>
</dbReference>
<accession>A0A174K7Q1</accession>
<reference evidence="3 4" key="1">
    <citation type="submission" date="2015-09" db="EMBL/GenBank/DDBJ databases">
        <authorList>
            <consortium name="Pathogen Informatics"/>
        </authorList>
    </citation>
    <scope>NUCLEOTIDE SEQUENCE [LARGE SCALE GENOMIC DNA]</scope>
    <source>
        <strain evidence="3 4">2789STDY5834876</strain>
    </source>
</reference>
<dbReference type="RefSeq" id="WP_055154847.1">
    <property type="nucleotide sequence ID" value="NZ_CYZU01000052.1"/>
</dbReference>
<dbReference type="STRING" id="39482.ERS852491_04127"/>
<proteinExistence type="predicted"/>
<feature type="transmembrane region" description="Helical" evidence="1">
    <location>
        <begin position="53"/>
        <end position="75"/>
    </location>
</feature>
<gene>
    <name evidence="3" type="ORF">ERS852491_04127</name>
</gene>
<keyword evidence="1" id="KW-0812">Transmembrane</keyword>
<dbReference type="GO" id="GO:0043164">
    <property type="term" value="P:Gram-negative-bacterium-type cell wall biogenesis"/>
    <property type="evidence" value="ECO:0007669"/>
    <property type="project" value="TreeGrafter"/>
</dbReference>
<dbReference type="Pfam" id="PF02698">
    <property type="entry name" value="DUF218"/>
    <property type="match status" value="1"/>
</dbReference>
<dbReference type="Proteomes" id="UP000095544">
    <property type="component" value="Unassembled WGS sequence"/>
</dbReference>
<organism evidence="3 4">
    <name type="scientific">Faecalicatena contorta</name>
    <dbReference type="NCBI Taxonomy" id="39482"/>
    <lineage>
        <taxon>Bacteria</taxon>
        <taxon>Bacillati</taxon>
        <taxon>Bacillota</taxon>
        <taxon>Clostridia</taxon>
        <taxon>Lachnospirales</taxon>
        <taxon>Lachnospiraceae</taxon>
        <taxon>Faecalicatena</taxon>
    </lineage>
</organism>
<dbReference type="EMBL" id="CYZU01000052">
    <property type="protein sequence ID" value="CUP05229.1"/>
    <property type="molecule type" value="Genomic_DNA"/>
</dbReference>
<keyword evidence="1" id="KW-0472">Membrane</keyword>
<dbReference type="AlphaFoldDB" id="A0A174K7Q1"/>
<dbReference type="InterPro" id="IPR003848">
    <property type="entry name" value="DUF218"/>
</dbReference>
<feature type="domain" description="DUF218" evidence="2">
    <location>
        <begin position="89"/>
        <end position="208"/>
    </location>
</feature>
<evidence type="ECO:0000313" key="4">
    <source>
        <dbReference type="Proteomes" id="UP000095544"/>
    </source>
</evidence>
<feature type="transmembrane region" description="Helical" evidence="1">
    <location>
        <begin position="30"/>
        <end position="47"/>
    </location>
</feature>
<dbReference type="GO" id="GO:0000270">
    <property type="term" value="P:peptidoglycan metabolic process"/>
    <property type="evidence" value="ECO:0007669"/>
    <property type="project" value="TreeGrafter"/>
</dbReference>
<dbReference type="GO" id="GO:0005886">
    <property type="term" value="C:plasma membrane"/>
    <property type="evidence" value="ECO:0007669"/>
    <property type="project" value="TreeGrafter"/>
</dbReference>
<evidence type="ECO:0000256" key="1">
    <source>
        <dbReference type="SAM" id="Phobius"/>
    </source>
</evidence>
<dbReference type="InterPro" id="IPR051599">
    <property type="entry name" value="Cell_Envelope_Assoc"/>
</dbReference>
<dbReference type="InterPro" id="IPR014729">
    <property type="entry name" value="Rossmann-like_a/b/a_fold"/>
</dbReference>
<keyword evidence="1" id="KW-1133">Transmembrane helix</keyword>
<sequence length="238" mass="26907">MRIYYLITGVFCIMYYLVMYLYTRKWASTFSLFWPAAGALHLLLAYLDPGGTAGQLLSVIVLICWAVFLYTEAWICRAMLRRIKEEVPCIIILGAQVRGTQITNSLKRRLDAALVYLEQYPETKAVVSGGQGKGEDITEAEAMAVYLEQQGIDRNRIFQEDSSTSTWENMKNSGRMIGDLEQPAAVVTNNFHLYRALLIGKKAGFTNLKGIAAGSNPVLQLNYLVREFFAVLWIKIRQ</sequence>
<dbReference type="Gene3D" id="3.40.50.620">
    <property type="entry name" value="HUPs"/>
    <property type="match status" value="1"/>
</dbReference>
<dbReference type="OrthoDB" id="9782395at2"/>
<name>A0A174K7Q1_9FIRM</name>
<protein>
    <submittedName>
        <fullName evidence="3">DUF218 domain</fullName>
    </submittedName>
</protein>
<dbReference type="CDD" id="cd06259">
    <property type="entry name" value="YdcF-like"/>
    <property type="match status" value="1"/>
</dbReference>
<feature type="transmembrane region" description="Helical" evidence="1">
    <location>
        <begin position="6"/>
        <end position="23"/>
    </location>
</feature>
<dbReference type="PANTHER" id="PTHR30336">
    <property type="entry name" value="INNER MEMBRANE PROTEIN, PROBABLE PERMEASE"/>
    <property type="match status" value="1"/>
</dbReference>
<evidence type="ECO:0000313" key="3">
    <source>
        <dbReference type="EMBL" id="CUP05229.1"/>
    </source>
</evidence>